<feature type="chain" id="PRO_5014831729" evidence="2">
    <location>
        <begin position="31"/>
        <end position="361"/>
    </location>
</feature>
<gene>
    <name evidence="3" type="ORF">CVP05_04065</name>
</gene>
<accession>A0A2M8S4A0</accession>
<feature type="signal peptide" evidence="2">
    <location>
        <begin position="1"/>
        <end position="30"/>
    </location>
</feature>
<dbReference type="OrthoDB" id="5674141at2"/>
<dbReference type="EMBL" id="PHHA01000005">
    <property type="protein sequence ID" value="PJG85918.1"/>
    <property type="molecule type" value="Genomic_DNA"/>
</dbReference>
<name>A0A2M8S4A0_9PAST</name>
<sequence>MKTKNRILLRRFVGISAVLFSTVFMAQATAVGKEGETSNKSSLTQRQMDQNAALLTNYQQAKIAIKFEGTISDFAQRLADKLQVGYLAYQFSPDEEIVLEQADSQNIAHLLQQVNPQLESQQLGLAVINQRVFLTLTDKAVNVTHLWVPEKKSYFGNPVFDAQGGVSAPDNAIPSVPKQLEPIEQTSSTQSADSTQERGIISTEVAADEASTKPDVSEAKDTGSAAGEDTPFDAQEISESAIPVSNLSPEQRAKEQKGIEDILKVSQDAKLIAQYTRRAQPIYVVPDKKALRLEAIKSTKISTFLVFEQGVDVNQYEFDGRFQKIAKLDNLVAILHRQQQPPAVITVITPDKQKQLITKTR</sequence>
<organism evidence="3 4">
    <name type="scientific">Conservatibacter flavescens</name>
    <dbReference type="NCBI Taxonomy" id="28161"/>
    <lineage>
        <taxon>Bacteria</taxon>
        <taxon>Pseudomonadati</taxon>
        <taxon>Pseudomonadota</taxon>
        <taxon>Gammaproteobacteria</taxon>
        <taxon>Pasteurellales</taxon>
        <taxon>Pasteurellaceae</taxon>
        <taxon>Conservatibacter</taxon>
    </lineage>
</organism>
<reference evidence="3 4" key="1">
    <citation type="submission" date="2017-11" db="EMBL/GenBank/DDBJ databases">
        <title>Reclassification of Bisgaard taxon 7 as Conservatibacter flavescens gen. nov., sp. nov.</title>
        <authorList>
            <person name="Christensen H."/>
        </authorList>
    </citation>
    <scope>NUCLEOTIDE SEQUENCE [LARGE SCALE GENOMIC DNA]</scope>
    <source>
        <strain evidence="3 4">7_4</strain>
    </source>
</reference>
<feature type="compositionally biased region" description="Basic and acidic residues" evidence="1">
    <location>
        <begin position="210"/>
        <end position="221"/>
    </location>
</feature>
<dbReference type="AlphaFoldDB" id="A0A2M8S4A0"/>
<keyword evidence="4" id="KW-1185">Reference proteome</keyword>
<evidence type="ECO:0000256" key="1">
    <source>
        <dbReference type="SAM" id="MobiDB-lite"/>
    </source>
</evidence>
<proteinExistence type="predicted"/>
<feature type="region of interest" description="Disordered" evidence="1">
    <location>
        <begin position="204"/>
        <end position="230"/>
    </location>
</feature>
<dbReference type="RefSeq" id="WP_100288303.1">
    <property type="nucleotide sequence ID" value="NZ_PHHA01000005.1"/>
</dbReference>
<protein>
    <submittedName>
        <fullName evidence="3">Uncharacterized protein</fullName>
    </submittedName>
</protein>
<comment type="caution">
    <text evidence="3">The sequence shown here is derived from an EMBL/GenBank/DDBJ whole genome shotgun (WGS) entry which is preliminary data.</text>
</comment>
<keyword evidence="2" id="KW-0732">Signal</keyword>
<evidence type="ECO:0000256" key="2">
    <source>
        <dbReference type="SAM" id="SignalP"/>
    </source>
</evidence>
<evidence type="ECO:0000313" key="3">
    <source>
        <dbReference type="EMBL" id="PJG85918.1"/>
    </source>
</evidence>
<evidence type="ECO:0000313" key="4">
    <source>
        <dbReference type="Proteomes" id="UP000229329"/>
    </source>
</evidence>
<dbReference type="Proteomes" id="UP000229329">
    <property type="component" value="Unassembled WGS sequence"/>
</dbReference>